<gene>
    <name evidence="2" type="ORF">CKF48_09455</name>
</gene>
<dbReference type="AlphaFoldDB" id="A0A248TH76"/>
<dbReference type="Pfam" id="PF12730">
    <property type="entry name" value="ABC2_membrane_4"/>
    <property type="match status" value="1"/>
</dbReference>
<evidence type="ECO:0000313" key="3">
    <source>
        <dbReference type="Proteomes" id="UP000215137"/>
    </source>
</evidence>
<dbReference type="OrthoDB" id="9784784at2"/>
<feature type="transmembrane region" description="Helical" evidence="1">
    <location>
        <begin position="59"/>
        <end position="78"/>
    </location>
</feature>
<feature type="transmembrane region" description="Helical" evidence="1">
    <location>
        <begin position="200"/>
        <end position="221"/>
    </location>
</feature>
<feature type="transmembrane region" description="Helical" evidence="1">
    <location>
        <begin position="21"/>
        <end position="39"/>
    </location>
</feature>
<dbReference type="RefSeq" id="WP_095371105.1">
    <property type="nucleotide sequence ID" value="NZ_CP022983.1"/>
</dbReference>
<keyword evidence="1" id="KW-1133">Transmembrane helix</keyword>
<protein>
    <recommendedName>
        <fullName evidence="4">ABC transporter permease</fullName>
    </recommendedName>
</protein>
<keyword evidence="1" id="KW-0472">Membrane</keyword>
<feature type="transmembrane region" description="Helical" evidence="1">
    <location>
        <begin position="99"/>
        <end position="129"/>
    </location>
</feature>
<accession>A0A248TH76</accession>
<keyword evidence="1" id="KW-0812">Transmembrane</keyword>
<reference evidence="2 3" key="1">
    <citation type="submission" date="2017-08" db="EMBL/GenBank/DDBJ databases">
        <title>Complete Genome Sequence of Bacillus kochii Oregon-R-modENCODE STRAIN BDGP4, isolated from Drosophila melanogaster gut.</title>
        <authorList>
            <person name="Wan K.H."/>
            <person name="Yu C."/>
            <person name="Park S."/>
            <person name="Hammonds A.S."/>
            <person name="Booth B.W."/>
            <person name="Celniker S.E."/>
        </authorList>
    </citation>
    <scope>NUCLEOTIDE SEQUENCE [LARGE SCALE GENOMIC DNA]</scope>
    <source>
        <strain evidence="2 3">BDGP4</strain>
    </source>
</reference>
<name>A0A248TH76_9BACI</name>
<sequence>MLKLMKLEMQKFEITKYVKGALIANIVILFLICLIAYVETNQGIQVMTSHYMAMEIIETIIRVTFIIFAAVLLSQIVISEYKNKTINVLFMYPIKRRTILIAKLLVTVLFTFFAIIFSFIIVGSGFYLFNSFTNVIPEPLSATIIINSFGKVVFNALAASLISLIPLYFGLKKYSVPATIVSAFFVSLIISQNINGFSLYSIIIIPITLSLIGLATAIIVIKNIDNGDIIT</sequence>
<proteinExistence type="predicted"/>
<evidence type="ECO:0000313" key="2">
    <source>
        <dbReference type="EMBL" id="ASV67531.1"/>
    </source>
</evidence>
<dbReference type="Proteomes" id="UP000215137">
    <property type="component" value="Chromosome"/>
</dbReference>
<evidence type="ECO:0008006" key="4">
    <source>
        <dbReference type="Google" id="ProtNLM"/>
    </source>
</evidence>
<evidence type="ECO:0000256" key="1">
    <source>
        <dbReference type="SAM" id="Phobius"/>
    </source>
</evidence>
<feature type="transmembrane region" description="Helical" evidence="1">
    <location>
        <begin position="176"/>
        <end position="194"/>
    </location>
</feature>
<dbReference type="KEGG" id="bko:CKF48_09455"/>
<dbReference type="EMBL" id="CP022983">
    <property type="protein sequence ID" value="ASV67531.1"/>
    <property type="molecule type" value="Genomic_DNA"/>
</dbReference>
<feature type="transmembrane region" description="Helical" evidence="1">
    <location>
        <begin position="149"/>
        <end position="169"/>
    </location>
</feature>
<keyword evidence="3" id="KW-1185">Reference proteome</keyword>
<organism evidence="2 3">
    <name type="scientific">Cytobacillus kochii</name>
    <dbReference type="NCBI Taxonomy" id="859143"/>
    <lineage>
        <taxon>Bacteria</taxon>
        <taxon>Bacillati</taxon>
        <taxon>Bacillota</taxon>
        <taxon>Bacilli</taxon>
        <taxon>Bacillales</taxon>
        <taxon>Bacillaceae</taxon>
        <taxon>Cytobacillus</taxon>
    </lineage>
</organism>